<dbReference type="Proteomes" id="UP000291084">
    <property type="component" value="Chromosome 8"/>
</dbReference>
<gene>
    <name evidence="2" type="primary">Vigan.08G074500</name>
    <name evidence="2" type="ORF">VIGAN_08074500</name>
</gene>
<dbReference type="EMBL" id="AP015041">
    <property type="protein sequence ID" value="BAT94168.1"/>
    <property type="molecule type" value="Genomic_DNA"/>
</dbReference>
<protein>
    <submittedName>
        <fullName evidence="2">Uncharacterized protein</fullName>
    </submittedName>
</protein>
<evidence type="ECO:0000313" key="2">
    <source>
        <dbReference type="EMBL" id="BAT94168.1"/>
    </source>
</evidence>
<name>A0A0S3SMV3_PHAAN</name>
<organism evidence="2 3">
    <name type="scientific">Vigna angularis var. angularis</name>
    <dbReference type="NCBI Taxonomy" id="157739"/>
    <lineage>
        <taxon>Eukaryota</taxon>
        <taxon>Viridiplantae</taxon>
        <taxon>Streptophyta</taxon>
        <taxon>Embryophyta</taxon>
        <taxon>Tracheophyta</taxon>
        <taxon>Spermatophyta</taxon>
        <taxon>Magnoliopsida</taxon>
        <taxon>eudicotyledons</taxon>
        <taxon>Gunneridae</taxon>
        <taxon>Pentapetalae</taxon>
        <taxon>rosids</taxon>
        <taxon>fabids</taxon>
        <taxon>Fabales</taxon>
        <taxon>Fabaceae</taxon>
        <taxon>Papilionoideae</taxon>
        <taxon>50 kb inversion clade</taxon>
        <taxon>NPAAA clade</taxon>
        <taxon>indigoferoid/millettioid clade</taxon>
        <taxon>Phaseoleae</taxon>
        <taxon>Vigna</taxon>
    </lineage>
</organism>
<reference evidence="2 3" key="1">
    <citation type="journal article" date="2015" name="Sci. Rep.">
        <title>The power of single molecule real-time sequencing technology in the de novo assembly of a eukaryotic genome.</title>
        <authorList>
            <person name="Sakai H."/>
            <person name="Naito K."/>
            <person name="Ogiso-Tanaka E."/>
            <person name="Takahashi Y."/>
            <person name="Iseki K."/>
            <person name="Muto C."/>
            <person name="Satou K."/>
            <person name="Teruya K."/>
            <person name="Shiroma A."/>
            <person name="Shimoji M."/>
            <person name="Hirano T."/>
            <person name="Itoh T."/>
            <person name="Kaga A."/>
            <person name="Tomooka N."/>
        </authorList>
    </citation>
    <scope>NUCLEOTIDE SEQUENCE [LARGE SCALE GENOMIC DNA]</scope>
    <source>
        <strain evidence="3">cv. Shumari</strain>
    </source>
</reference>
<feature type="non-terminal residue" evidence="2">
    <location>
        <position position="1"/>
    </location>
</feature>
<evidence type="ECO:0000256" key="1">
    <source>
        <dbReference type="SAM" id="MobiDB-lite"/>
    </source>
</evidence>
<evidence type="ECO:0000313" key="3">
    <source>
        <dbReference type="Proteomes" id="UP000291084"/>
    </source>
</evidence>
<accession>A0A0S3SMV3</accession>
<dbReference type="AlphaFoldDB" id="A0A0S3SMV3"/>
<feature type="region of interest" description="Disordered" evidence="1">
    <location>
        <begin position="57"/>
        <end position="97"/>
    </location>
</feature>
<keyword evidence="3" id="KW-1185">Reference proteome</keyword>
<proteinExistence type="predicted"/>
<sequence>ARRRKVFYLGLAQHWPEDGLPNLEFPRGSGGSFSFPTPSAHALSRDPRSLALTHKLSVASARTGHRRLSQNTPWPRRRQLAPPEPLPATTPPSSLFSLRKRRSQGRVFLRLHLRFLRVINTHHHQLHHC</sequence>